<feature type="compositionally biased region" description="Basic and acidic residues" evidence="1">
    <location>
        <begin position="865"/>
        <end position="874"/>
    </location>
</feature>
<dbReference type="Pfam" id="PF07217">
    <property type="entry name" value="Het-C"/>
    <property type="match status" value="1"/>
</dbReference>
<protein>
    <recommendedName>
        <fullName evidence="5">NIMA-interacting protein TinC</fullName>
    </recommendedName>
</protein>
<evidence type="ECO:0000256" key="2">
    <source>
        <dbReference type="SAM" id="SignalP"/>
    </source>
</evidence>
<dbReference type="OrthoDB" id="2506204at2759"/>
<evidence type="ECO:0000256" key="1">
    <source>
        <dbReference type="SAM" id="MobiDB-lite"/>
    </source>
</evidence>
<evidence type="ECO:0000313" key="4">
    <source>
        <dbReference type="Proteomes" id="UP000054544"/>
    </source>
</evidence>
<sequence>MIDLRNHGLILGLIVLVALATPAAAFGAGNIASTSKVEGQNWRHGDIEDALLTLAMARAMKHKKFNKIMVSRVYFGNWLRDYSQAIDVGTVKSVSAEAIRLLLCVLGFLTFGYGSGEFEVTADRLGCYRPEDHIDNPKNYADNQDARQYDSRLRGPIDESRELSIDPESGMKNYIANERADIMTSAKHVRNLFGRCIELGRNYKNGGRKEDLYESLRLLGTGLHCLEDFLAHSNYCELALIEMGERDIFPHVGRDTLIRLEGANGDVYPIVTGTFGGVDFLHSVVGEVSDKMTQNEIEELEGTLQDSKNSDTSLLRQLLDKIPEGLIGGKDQKSRIDQIQENASASQVENMSVSPRNPEEFTAYVQQVYKQIMPAIEFHDDIMKGITSAVEKIPVLPKIIEQLEEQLSRFVFSIMAPVVVPLIRQIKNELATGSGEVIKSSENEQHVVFNDDRSTDPTHSMLSKDHFSNILNEIAGRTAAKMISWAVPQIMDAIDDDSTDVNRLCDRIINGILHHPAQRDMGRDGVSEARNTMFKEVTSWWEELRSEQDSYRQKLSRDGVMRGENHKEGVDDTGHGHGCAGKLKMRKLYGEPDTLENKIAGAAADAIVSGATGLVAGIVEQNTGYKLPTGQSSQHNQQEEEKGGLEGFLSKAGSILGGAFGKDGDERKDSGRNDNDSFYSQSQSSYGRQDSSYGQSQQSSGYGHSQQSSSYGQSQQSSSYGHSQQSGRHDDNNRRRRDDDESGGYGGRQESSYGGSSGYGRQESSYGSSTHHSRRDDDNYGRQESSYGGREDSYGGSGGYGGGRQESGHGGRQEGYGGNSSYGRQESSYGREDGGYGRQESGYGGDGGYGRQESGSGGNSGHGRRHEDSYGRRDDDDDNEGHGRREHHGRRRDNDYGY</sequence>
<dbReference type="PANTHER" id="PTHR14905:SF11">
    <property type="entry name" value="TINC (EUROFUNG)"/>
    <property type="match status" value="1"/>
</dbReference>
<feature type="region of interest" description="Disordered" evidence="1">
    <location>
        <begin position="656"/>
        <end position="898"/>
    </location>
</feature>
<dbReference type="Proteomes" id="UP000054544">
    <property type="component" value="Unassembled WGS sequence"/>
</dbReference>
<name>A0A0D9NPC7_METAN</name>
<proteinExistence type="predicted"/>
<feature type="compositionally biased region" description="Low complexity" evidence="1">
    <location>
        <begin position="679"/>
        <end position="726"/>
    </location>
</feature>
<dbReference type="STRING" id="1291518.A0A0D9NPC7"/>
<dbReference type="InterPro" id="IPR010816">
    <property type="entry name" value="Het-C"/>
</dbReference>
<gene>
    <name evidence="3" type="ORF">H634G_09173</name>
</gene>
<organism evidence="3 4">
    <name type="scientific">Metarhizium anisopliae BRIP 53293</name>
    <dbReference type="NCBI Taxonomy" id="1291518"/>
    <lineage>
        <taxon>Eukaryota</taxon>
        <taxon>Fungi</taxon>
        <taxon>Dikarya</taxon>
        <taxon>Ascomycota</taxon>
        <taxon>Pezizomycotina</taxon>
        <taxon>Sordariomycetes</taxon>
        <taxon>Hypocreomycetidae</taxon>
        <taxon>Hypocreales</taxon>
        <taxon>Clavicipitaceae</taxon>
        <taxon>Metarhizium</taxon>
    </lineage>
</organism>
<dbReference type="EMBL" id="KE384749">
    <property type="protein sequence ID" value="KJK75809.1"/>
    <property type="molecule type" value="Genomic_DNA"/>
</dbReference>
<reference evidence="4" key="1">
    <citation type="journal article" date="2014" name="BMC Genomics">
        <title>The genome sequence of the biocontrol fungus Metarhizium anisopliae and comparative genomics of Metarhizium species.</title>
        <authorList>
            <person name="Pattemore J.A."/>
            <person name="Hane J.K."/>
            <person name="Williams A.H."/>
            <person name="Wilson B.A."/>
            <person name="Stodart B.J."/>
            <person name="Ash G.J."/>
        </authorList>
    </citation>
    <scope>NUCLEOTIDE SEQUENCE [LARGE SCALE GENOMIC DNA]</scope>
    <source>
        <strain evidence="4">BRIP 53293</strain>
    </source>
</reference>
<dbReference type="PANTHER" id="PTHR14905">
    <property type="entry name" value="NG37"/>
    <property type="match status" value="1"/>
</dbReference>
<feature type="chain" id="PRO_5002341492" description="NIMA-interacting protein TinC" evidence="2">
    <location>
        <begin position="26"/>
        <end position="898"/>
    </location>
</feature>
<evidence type="ECO:0000313" key="3">
    <source>
        <dbReference type="EMBL" id="KJK75809.1"/>
    </source>
</evidence>
<evidence type="ECO:0008006" key="5">
    <source>
        <dbReference type="Google" id="ProtNLM"/>
    </source>
</evidence>
<keyword evidence="2" id="KW-0732">Signal</keyword>
<feature type="compositionally biased region" description="Gly residues" evidence="1">
    <location>
        <begin position="842"/>
        <end position="861"/>
    </location>
</feature>
<dbReference type="AlphaFoldDB" id="A0A0D9NPC7"/>
<feature type="compositionally biased region" description="Low complexity" evidence="1">
    <location>
        <begin position="748"/>
        <end position="769"/>
    </location>
</feature>
<accession>A0A0D9NPC7</accession>
<dbReference type="InterPro" id="IPR052577">
    <property type="entry name" value="VWA7"/>
</dbReference>
<keyword evidence="4" id="KW-1185">Reference proteome</keyword>
<feature type="signal peptide" evidence="2">
    <location>
        <begin position="1"/>
        <end position="25"/>
    </location>
</feature>
<feature type="compositionally biased region" description="Gly residues" evidence="1">
    <location>
        <begin position="795"/>
        <end position="805"/>
    </location>
</feature>
<feature type="compositionally biased region" description="Basic and acidic residues" evidence="1">
    <location>
        <begin position="727"/>
        <end position="739"/>
    </location>
</feature>
<feature type="compositionally biased region" description="Basic and acidic residues" evidence="1">
    <location>
        <begin position="662"/>
        <end position="675"/>
    </location>
</feature>